<dbReference type="Proteomes" id="UP000712713">
    <property type="component" value="Unassembled WGS sequence"/>
</dbReference>
<protein>
    <submittedName>
        <fullName evidence="2">Uncharacterized protein</fullName>
    </submittedName>
</protein>
<feature type="non-terminal residue" evidence="2">
    <location>
        <position position="1"/>
    </location>
</feature>
<comment type="caution">
    <text evidence="2">The sequence shown here is derived from an EMBL/GenBank/DDBJ whole genome shotgun (WGS) entry which is preliminary data.</text>
</comment>
<evidence type="ECO:0000313" key="2">
    <source>
        <dbReference type="EMBL" id="HJE51939.1"/>
    </source>
</evidence>
<dbReference type="AlphaFoldDB" id="A0A921EQK1"/>
<reference evidence="2" key="1">
    <citation type="journal article" date="2021" name="PeerJ">
        <title>Extensive microbial diversity within the chicken gut microbiome revealed by metagenomics and culture.</title>
        <authorList>
            <person name="Gilroy R."/>
            <person name="Ravi A."/>
            <person name="Getino M."/>
            <person name="Pursley I."/>
            <person name="Horton D.L."/>
            <person name="Alikhan N.F."/>
            <person name="Baker D."/>
            <person name="Gharbi K."/>
            <person name="Hall N."/>
            <person name="Watson M."/>
            <person name="Adriaenssens E.M."/>
            <person name="Foster-Nyarko E."/>
            <person name="Jarju S."/>
            <person name="Secka A."/>
            <person name="Antonio M."/>
            <person name="Oren A."/>
            <person name="Chaudhuri R.R."/>
            <person name="La Ragione R."/>
            <person name="Hildebrand F."/>
            <person name="Pallen M.J."/>
        </authorList>
    </citation>
    <scope>NUCLEOTIDE SEQUENCE</scope>
    <source>
        <strain evidence="2">ChiGjej3B3-7470</strain>
    </source>
</reference>
<dbReference type="EMBL" id="DYZF01000204">
    <property type="protein sequence ID" value="HJE51939.1"/>
    <property type="molecule type" value="Genomic_DNA"/>
</dbReference>
<gene>
    <name evidence="2" type="ORF">K8V15_08185</name>
</gene>
<proteinExistence type="predicted"/>
<sequence length="204" mass="22307">QIHREGTALAPEIWRHTLPLSQEADKQRRFLAGFSTAGSSRLFEHVWGSLGEAFSALDERGVDVIVDAGRISMTGLPLGLLAAADAVVVCVRSSLRSLAAARIHLSTVDDQVRSLHLPRPIALSVIGADRPYSTAEISQQLGVPSWLQPLWDPKLAGVLSDGDPEPRRFHESRFMDHFRGDATSLSERLTRSRERTAAVAGGRR</sequence>
<name>A0A921EQK1_9ACTN</name>
<accession>A0A921EQK1</accession>
<evidence type="ECO:0000256" key="1">
    <source>
        <dbReference type="SAM" id="MobiDB-lite"/>
    </source>
</evidence>
<feature type="region of interest" description="Disordered" evidence="1">
    <location>
        <begin position="185"/>
        <end position="204"/>
    </location>
</feature>
<organism evidence="2 3">
    <name type="scientific">Tessaracoccus flavescens</name>
    <dbReference type="NCBI Taxonomy" id="399497"/>
    <lineage>
        <taxon>Bacteria</taxon>
        <taxon>Bacillati</taxon>
        <taxon>Actinomycetota</taxon>
        <taxon>Actinomycetes</taxon>
        <taxon>Propionibacteriales</taxon>
        <taxon>Propionibacteriaceae</taxon>
        <taxon>Tessaracoccus</taxon>
    </lineage>
</organism>
<reference evidence="2" key="2">
    <citation type="submission" date="2021-09" db="EMBL/GenBank/DDBJ databases">
        <authorList>
            <person name="Gilroy R."/>
        </authorList>
    </citation>
    <scope>NUCLEOTIDE SEQUENCE</scope>
    <source>
        <strain evidence="2">ChiGjej3B3-7470</strain>
    </source>
</reference>
<evidence type="ECO:0000313" key="3">
    <source>
        <dbReference type="Proteomes" id="UP000712713"/>
    </source>
</evidence>